<dbReference type="Gene3D" id="2.120.10.80">
    <property type="entry name" value="Kelch-type beta propeller"/>
    <property type="match status" value="1"/>
</dbReference>
<dbReference type="InterPro" id="IPR012854">
    <property type="entry name" value="Cu_amine_oxidase-like_N"/>
</dbReference>
<dbReference type="Gene3D" id="2.130.10.80">
    <property type="entry name" value="Galactose oxidase/kelch, beta-propeller"/>
    <property type="match status" value="1"/>
</dbReference>
<evidence type="ECO:0000256" key="1">
    <source>
        <dbReference type="ARBA" id="ARBA00022441"/>
    </source>
</evidence>
<dbReference type="Pfam" id="PF16472">
    <property type="entry name" value="DUF5050"/>
    <property type="match status" value="1"/>
</dbReference>
<dbReference type="Pfam" id="PF07833">
    <property type="entry name" value="Cu_amine_oxidN1"/>
    <property type="match status" value="1"/>
</dbReference>
<dbReference type="InterPro" id="IPR011043">
    <property type="entry name" value="Gal_Oxase/kelch_b-propeller"/>
</dbReference>
<dbReference type="InterPro" id="IPR036582">
    <property type="entry name" value="Mao_N_sf"/>
</dbReference>
<keyword evidence="1" id="KW-0880">Kelch repeat</keyword>
<feature type="signal peptide" evidence="3">
    <location>
        <begin position="1"/>
        <end position="30"/>
    </location>
</feature>
<dbReference type="RefSeq" id="WP_200966377.1">
    <property type="nucleotide sequence ID" value="NZ_BMAQ01000011.1"/>
</dbReference>
<sequence>MNSMRCRLKKAGTGLLAFVLALTILLPASTAEVKAASSNPAKIGNFQPIPKLEIDYYSLLHVLALHDQQVMAVTYDGDIWIYDGRSNSWTKSGQSPIQLPAAAALLKDGRVLLIGGEEESGSGYNAAVIYDPKTGNSQLVSKLPGYILNRPTAQAVTMEDGNVLLMGSYTLYGQLQHIAYTYDPEADEWQELDKMVYTANELVQNADGLILNYGGGLRDYFAHGHLYDPASGELKTISSQPYLLRFSAAAPLADGSFLLAGGSQSAGGTILPSVTSLVFLPERNEWRRIAPMREARAYADAVLLPDGRVLAAGGIGVQGRLKTTEIYHPAADRWDAGPMLHYAYEQIHMVQMSNGDLAVIGSVWDGERQFIAGEILRLDPRLAANPVHYDLNALPAELRGTLVMRRTLFEHDGWIYQSQYMYEEDVNSEFGGGTDAASYTRMYMTRRHQTTGVTEIVIDGRHRFLRTDGDVMYYIQDSYLKKMKLGERYGELLRFPRTFRVEDPRDPRRYVLNSYDQRAERPINLGAQYFDGEYIYTWWPSAIDYNEAGYPVRIHYTGGPPEVLSDVRGTEYRGDMQIVDGWILYLANSSEDQGWNWNSTSVIHAVRLDGSEERDLAVIRGDFQVIDNRIYYRNAEDLTSGIIPTGKLYAMNADGSNKVMLSAESSGELHVVGDDLIFETFDTGTIIRMSKDGTKKQVLLQGTEHKQYHLYEVTPSYIVYNVYTGEYLDQFQGTYKMYLSTMRTEKIDHLNYESPIRVYLNGRQLAFPQDPVTRNQRVLVPMRVIFEALGAKVNWDPASGDITAVRGTDSILIRGETVYLNGERMMLDQPPIFLNQTTLVPIRFISQALGAEVTWVGREKSVYIILEP</sequence>
<reference evidence="6" key="2">
    <citation type="journal article" date="2021" name="Data Brief">
        <title>Draft genome sequence data of the facultative, thermophilic, xylanolytic bacterium Paenibacillus sp. strain DA-C8.</title>
        <authorList>
            <person name="Chhe C."/>
            <person name="Uke A."/>
            <person name="Baramee S."/>
            <person name="Ungkulpasvich U."/>
            <person name="Tachaapaikoon C."/>
            <person name="Pason P."/>
            <person name="Waeonukul R."/>
            <person name="Ratanakhanokchai K."/>
            <person name="Kosugi A."/>
        </authorList>
    </citation>
    <scope>NUCLEOTIDE SEQUENCE</scope>
    <source>
        <strain evidence="6">DA-C8</strain>
    </source>
</reference>
<feature type="chain" id="PRO_5039115271" description="Copper amine oxidase N-terminal domain-containing protein" evidence="3">
    <location>
        <begin position="31"/>
        <end position="868"/>
    </location>
</feature>
<evidence type="ECO:0000259" key="5">
    <source>
        <dbReference type="Pfam" id="PF16472"/>
    </source>
</evidence>
<dbReference type="Proteomes" id="UP000654993">
    <property type="component" value="Unassembled WGS sequence"/>
</dbReference>
<dbReference type="InterPro" id="IPR015915">
    <property type="entry name" value="Kelch-typ_b-propeller"/>
</dbReference>
<name>A0A916QCA7_9BACL</name>
<evidence type="ECO:0008006" key="8">
    <source>
        <dbReference type="Google" id="ProtNLM"/>
    </source>
</evidence>
<keyword evidence="3" id="KW-0732">Signal</keyword>
<dbReference type="SUPFAM" id="SSF50965">
    <property type="entry name" value="Galactose oxidase, central domain"/>
    <property type="match status" value="1"/>
</dbReference>
<reference evidence="6" key="1">
    <citation type="submission" date="2020-08" db="EMBL/GenBank/DDBJ databases">
        <authorList>
            <person name="Uke A."/>
            <person name="Chhe C."/>
            <person name="Baramee S."/>
            <person name="Kosugi A."/>
        </authorList>
    </citation>
    <scope>NUCLEOTIDE SEQUENCE</scope>
    <source>
        <strain evidence="6">DA-C8</strain>
    </source>
</reference>
<evidence type="ECO:0000313" key="6">
    <source>
        <dbReference type="EMBL" id="GFR38111.1"/>
    </source>
</evidence>
<feature type="domain" description="Copper amine oxidase-like N-terminal" evidence="4">
    <location>
        <begin position="760"/>
        <end position="864"/>
    </location>
</feature>
<dbReference type="InterPro" id="IPR037293">
    <property type="entry name" value="Gal_Oxidase_central_sf"/>
</dbReference>
<proteinExistence type="predicted"/>
<dbReference type="PANTHER" id="PTHR24412">
    <property type="entry name" value="KELCH PROTEIN"/>
    <property type="match status" value="1"/>
</dbReference>
<keyword evidence="2" id="KW-0677">Repeat</keyword>
<dbReference type="SUPFAM" id="SSF117281">
    <property type="entry name" value="Kelch motif"/>
    <property type="match status" value="1"/>
</dbReference>
<keyword evidence="7" id="KW-1185">Reference proteome</keyword>
<evidence type="ECO:0000259" key="4">
    <source>
        <dbReference type="Pfam" id="PF07833"/>
    </source>
</evidence>
<evidence type="ECO:0000313" key="7">
    <source>
        <dbReference type="Proteomes" id="UP000654993"/>
    </source>
</evidence>
<dbReference type="PANTHER" id="PTHR24412:SF497">
    <property type="entry name" value="KELCH-LIKE PROTEIN 18"/>
    <property type="match status" value="1"/>
</dbReference>
<dbReference type="Gene3D" id="3.30.457.10">
    <property type="entry name" value="Copper amine oxidase-like, N-terminal domain"/>
    <property type="match status" value="1"/>
</dbReference>
<organism evidence="6 7">
    <name type="scientific">Insulibacter thermoxylanivorax</name>
    <dbReference type="NCBI Taxonomy" id="2749268"/>
    <lineage>
        <taxon>Bacteria</taxon>
        <taxon>Bacillati</taxon>
        <taxon>Bacillota</taxon>
        <taxon>Bacilli</taxon>
        <taxon>Bacillales</taxon>
        <taxon>Paenibacillaceae</taxon>
        <taxon>Insulibacter</taxon>
    </lineage>
</organism>
<comment type="caution">
    <text evidence="6">The sequence shown here is derived from an EMBL/GenBank/DDBJ whole genome shotgun (WGS) entry which is preliminary data.</text>
</comment>
<protein>
    <recommendedName>
        <fullName evidence="8">Copper amine oxidase N-terminal domain-containing protein</fullName>
    </recommendedName>
</protein>
<accession>A0A916QCA7</accession>
<dbReference type="AlphaFoldDB" id="A0A916QCA7"/>
<feature type="domain" description="Prolow-density lipoprotein receptor-related protein 1-like beta-propeller" evidence="5">
    <location>
        <begin position="532"/>
        <end position="751"/>
    </location>
</feature>
<dbReference type="EMBL" id="BMAQ01000011">
    <property type="protein sequence ID" value="GFR38111.1"/>
    <property type="molecule type" value="Genomic_DNA"/>
</dbReference>
<dbReference type="InterPro" id="IPR032485">
    <property type="entry name" value="LRP1-like_beta_prop"/>
</dbReference>
<evidence type="ECO:0000256" key="3">
    <source>
        <dbReference type="SAM" id="SignalP"/>
    </source>
</evidence>
<evidence type="ECO:0000256" key="2">
    <source>
        <dbReference type="ARBA" id="ARBA00022737"/>
    </source>
</evidence>
<dbReference type="SUPFAM" id="SSF55383">
    <property type="entry name" value="Copper amine oxidase, domain N"/>
    <property type="match status" value="1"/>
</dbReference>
<gene>
    <name evidence="6" type="ORF">PRECH8_14070</name>
</gene>